<keyword evidence="2" id="KW-1185">Reference proteome</keyword>
<accession>A0A1Q5TD93</accession>
<name>A0A1Q5TD93_9EURO</name>
<gene>
    <name evidence="1" type="ORF">PENSUB_9296</name>
</gene>
<evidence type="ECO:0000313" key="2">
    <source>
        <dbReference type="Proteomes" id="UP000186955"/>
    </source>
</evidence>
<comment type="caution">
    <text evidence="1">The sequence shown here is derived from an EMBL/GenBank/DDBJ whole genome shotgun (WGS) entry which is preliminary data.</text>
</comment>
<protein>
    <submittedName>
        <fullName evidence="1">Uncharacterized protein</fullName>
    </submittedName>
</protein>
<reference evidence="1 2" key="1">
    <citation type="submission" date="2016-10" db="EMBL/GenBank/DDBJ databases">
        <title>Genome sequence of the ascomycete fungus Penicillium subrubescens.</title>
        <authorList>
            <person name="De Vries R.P."/>
            <person name="Peng M."/>
            <person name="Dilokpimol A."/>
            <person name="Hilden K."/>
            <person name="Makela M.R."/>
            <person name="Grigoriev I."/>
            <person name="Riley R."/>
            <person name="Granchi Z."/>
        </authorList>
    </citation>
    <scope>NUCLEOTIDE SEQUENCE [LARGE SCALE GENOMIC DNA]</scope>
    <source>
        <strain evidence="1 2">CBS 132785</strain>
    </source>
</reference>
<evidence type="ECO:0000313" key="1">
    <source>
        <dbReference type="EMBL" id="OKO98198.1"/>
    </source>
</evidence>
<organism evidence="1 2">
    <name type="scientific">Penicillium subrubescens</name>
    <dbReference type="NCBI Taxonomy" id="1316194"/>
    <lineage>
        <taxon>Eukaryota</taxon>
        <taxon>Fungi</taxon>
        <taxon>Dikarya</taxon>
        <taxon>Ascomycota</taxon>
        <taxon>Pezizomycotina</taxon>
        <taxon>Eurotiomycetes</taxon>
        <taxon>Eurotiomycetidae</taxon>
        <taxon>Eurotiales</taxon>
        <taxon>Aspergillaceae</taxon>
        <taxon>Penicillium</taxon>
    </lineage>
</organism>
<dbReference type="EMBL" id="MNBE01000673">
    <property type="protein sequence ID" value="OKO98198.1"/>
    <property type="molecule type" value="Genomic_DNA"/>
</dbReference>
<dbReference type="AlphaFoldDB" id="A0A1Q5TD93"/>
<dbReference type="Proteomes" id="UP000186955">
    <property type="component" value="Unassembled WGS sequence"/>
</dbReference>
<sequence>MPNIASDSACYEARVFELAEDIVQGRMGGTPFRYLIASMKFSPRGNRAMSYGCASSQLSRAH</sequence>
<proteinExistence type="predicted"/>